<keyword evidence="6" id="KW-1185">Reference proteome</keyword>
<accession>A0ABY4T3S9</accession>
<dbReference type="CDD" id="cd03801">
    <property type="entry name" value="GT4_PimA-like"/>
    <property type="match status" value="1"/>
</dbReference>
<dbReference type="InterPro" id="IPR001296">
    <property type="entry name" value="Glyco_trans_1"/>
</dbReference>
<feature type="domain" description="Glycosyl transferase family 1" evidence="3">
    <location>
        <begin position="184"/>
        <end position="342"/>
    </location>
</feature>
<dbReference type="Gene3D" id="3.40.50.2000">
    <property type="entry name" value="Glycogen Phosphorylase B"/>
    <property type="match status" value="2"/>
</dbReference>
<dbReference type="SUPFAM" id="SSF53756">
    <property type="entry name" value="UDP-Glycosyltransferase/glycogen phosphorylase"/>
    <property type="match status" value="1"/>
</dbReference>
<keyword evidence="1" id="KW-0328">Glycosyltransferase</keyword>
<dbReference type="Proteomes" id="UP001056681">
    <property type="component" value="Chromosome"/>
</dbReference>
<organism evidence="5 6">
    <name type="scientific">Luteibacter flocculans</name>
    <dbReference type="NCBI Taxonomy" id="2780091"/>
    <lineage>
        <taxon>Bacteria</taxon>
        <taxon>Pseudomonadati</taxon>
        <taxon>Pseudomonadota</taxon>
        <taxon>Gammaproteobacteria</taxon>
        <taxon>Lysobacterales</taxon>
        <taxon>Rhodanobacteraceae</taxon>
        <taxon>Luteibacter</taxon>
    </lineage>
</organism>
<evidence type="ECO:0000259" key="3">
    <source>
        <dbReference type="Pfam" id="PF00534"/>
    </source>
</evidence>
<dbReference type="Pfam" id="PF13439">
    <property type="entry name" value="Glyco_transf_4"/>
    <property type="match status" value="1"/>
</dbReference>
<dbReference type="PANTHER" id="PTHR12526:SF510">
    <property type="entry name" value="D-INOSITOL 3-PHOSPHATE GLYCOSYLTRANSFERASE"/>
    <property type="match status" value="1"/>
</dbReference>
<dbReference type="PANTHER" id="PTHR12526">
    <property type="entry name" value="GLYCOSYLTRANSFERASE"/>
    <property type="match status" value="1"/>
</dbReference>
<keyword evidence="2" id="KW-0808">Transferase</keyword>
<evidence type="ECO:0000259" key="4">
    <source>
        <dbReference type="Pfam" id="PF13439"/>
    </source>
</evidence>
<evidence type="ECO:0000313" key="6">
    <source>
        <dbReference type="Proteomes" id="UP001056681"/>
    </source>
</evidence>
<dbReference type="RefSeq" id="WP_250338760.1">
    <property type="nucleotide sequence ID" value="NZ_CP063231.1"/>
</dbReference>
<protein>
    <submittedName>
        <fullName evidence="5">Glycosyltransferase family 4 protein</fullName>
    </submittedName>
</protein>
<dbReference type="EMBL" id="CP063231">
    <property type="protein sequence ID" value="URL57975.1"/>
    <property type="molecule type" value="Genomic_DNA"/>
</dbReference>
<evidence type="ECO:0000256" key="2">
    <source>
        <dbReference type="ARBA" id="ARBA00022679"/>
    </source>
</evidence>
<dbReference type="InterPro" id="IPR028098">
    <property type="entry name" value="Glyco_trans_4-like_N"/>
</dbReference>
<gene>
    <name evidence="5" type="ORF">IM816_15400</name>
</gene>
<dbReference type="Pfam" id="PF00534">
    <property type="entry name" value="Glycos_transf_1"/>
    <property type="match status" value="1"/>
</dbReference>
<feature type="domain" description="Glycosyltransferase subfamily 4-like N-terminal" evidence="4">
    <location>
        <begin position="24"/>
        <end position="175"/>
    </location>
</feature>
<evidence type="ECO:0000313" key="5">
    <source>
        <dbReference type="EMBL" id="URL57975.1"/>
    </source>
</evidence>
<evidence type="ECO:0000256" key="1">
    <source>
        <dbReference type="ARBA" id="ARBA00022676"/>
    </source>
</evidence>
<reference evidence="5" key="1">
    <citation type="submission" date="2020-10" db="EMBL/GenBank/DDBJ databases">
        <title>Whole-genome sequence of Luteibacter sp. EIF3.</title>
        <authorList>
            <person name="Friedrich I."/>
            <person name="Hertel R."/>
            <person name="Daniel R."/>
        </authorList>
    </citation>
    <scope>NUCLEOTIDE SEQUENCE</scope>
    <source>
        <strain evidence="5">EIF3</strain>
    </source>
</reference>
<name>A0ABY4T3S9_9GAMM</name>
<sequence length="370" mass="39695">MKIAMVLPGGVDRGGEARVIPVFLALIERLARVHEVHVFALHQEKEPGIWPLRGATIHNIGEGRTVWRAIGAVIAEHRKAPFHLVHAIFSGHCSFIAVAAATWLRLPSLVHIAGGELVALDAIGYGGRRTWRGRLREAIVLRLAHVVTAASRPILDALRTLGIEARRMPLGVDTAAWTPRAPRPRGDGPARLIHVASLNKVKDQGTLLRALAKLIHAGMAIELHMIGVDTLAGEAARLAQHLGIERQVSFLGFRTQRELLPLLAEADLLVMSSLHEAGPLVTLEAAVLGVPTVGTAVGHIAEWSPSAAVAVPPGDVHALADAIHRVLDDDGLRMRLAAEAQRRALAEDADYTASTFLAIYAERVAGSRHG</sequence>
<proteinExistence type="predicted"/>